<organism evidence="3 4">
    <name type="scientific">Funneliformis mosseae</name>
    <name type="common">Endomycorrhizal fungus</name>
    <name type="synonym">Glomus mosseae</name>
    <dbReference type="NCBI Taxonomy" id="27381"/>
    <lineage>
        <taxon>Eukaryota</taxon>
        <taxon>Fungi</taxon>
        <taxon>Fungi incertae sedis</taxon>
        <taxon>Mucoromycota</taxon>
        <taxon>Glomeromycotina</taxon>
        <taxon>Glomeromycetes</taxon>
        <taxon>Glomerales</taxon>
        <taxon>Glomeraceae</taxon>
        <taxon>Funneliformis</taxon>
    </lineage>
</organism>
<dbReference type="InterPro" id="IPR049229">
    <property type="entry name" value="DUF6826"/>
</dbReference>
<dbReference type="EMBL" id="CAJVPP010017652">
    <property type="protein sequence ID" value="CAG8733187.1"/>
    <property type="molecule type" value="Genomic_DNA"/>
</dbReference>
<protein>
    <submittedName>
        <fullName evidence="3">4655_t:CDS:1</fullName>
    </submittedName>
</protein>
<reference evidence="3" key="1">
    <citation type="submission" date="2021-06" db="EMBL/GenBank/DDBJ databases">
        <authorList>
            <person name="Kallberg Y."/>
            <person name="Tangrot J."/>
            <person name="Rosling A."/>
        </authorList>
    </citation>
    <scope>NUCLEOTIDE SEQUENCE</scope>
    <source>
        <strain evidence="3">87-6 pot B 2015</strain>
    </source>
</reference>
<dbReference type="Pfam" id="PF20713">
    <property type="entry name" value="DUF6826"/>
    <property type="match status" value="1"/>
</dbReference>
<evidence type="ECO:0000259" key="2">
    <source>
        <dbReference type="PROSITE" id="PS50011"/>
    </source>
</evidence>
<accession>A0A9N9NIA2</accession>
<proteinExistence type="predicted"/>
<dbReference type="SMART" id="SM00220">
    <property type="entry name" value="S_TKc"/>
    <property type="match status" value="1"/>
</dbReference>
<evidence type="ECO:0000313" key="3">
    <source>
        <dbReference type="EMBL" id="CAG8733187.1"/>
    </source>
</evidence>
<dbReference type="Proteomes" id="UP000789375">
    <property type="component" value="Unassembled WGS sequence"/>
</dbReference>
<dbReference type="PROSITE" id="PS50011">
    <property type="entry name" value="PROTEIN_KINASE_DOM"/>
    <property type="match status" value="1"/>
</dbReference>
<dbReference type="AlphaFoldDB" id="A0A9N9NIA2"/>
<dbReference type="Pfam" id="PF00069">
    <property type="entry name" value="Pkinase"/>
    <property type="match status" value="1"/>
</dbReference>
<keyword evidence="4" id="KW-1185">Reference proteome</keyword>
<dbReference type="InterPro" id="IPR000719">
    <property type="entry name" value="Prot_kinase_dom"/>
</dbReference>
<dbReference type="GO" id="GO:0004672">
    <property type="term" value="F:protein kinase activity"/>
    <property type="evidence" value="ECO:0007669"/>
    <property type="project" value="InterPro"/>
</dbReference>
<dbReference type="InterPro" id="IPR011009">
    <property type="entry name" value="Kinase-like_dom_sf"/>
</dbReference>
<sequence>EYELEGSVTRANVYKNTAFETVDCEYYLTQCESNLYASQLNFLPLNVKSYMQREQISNQTHQTEAAVQDWFNKLMTQFSSRWDKITAKDTHDVGYLNGLMPDISIFKTEDVVEGAYIPLVVQTILELKVQKRHTGFFNEEKGQLIDYIRILVRQQPLRKLFAIFLSDGSYFYVMSFNRHTKEYQEYLTNLTEGLRLFYTLILRKSDFVRAIGVRSITFNFKHSHTRSRSINIRLEEFLGQGSSADVYRIKWNNRPAVIKIITDPDDSVTEREVGILKLLKNSNVQNIPEYVTHDSEKIIMYPVCKRINKKLFQAKHVRELLQILEKIHSIPIYHRDVRPSNIMLDTSTDSLILVDWGSAVHNPISEVTYEGTSTYASNNILNNDMGPYTPQPTDDLHSFVRTMYILINPLRQPKDLKSSVKIKDYWDHELNDRPLWKEMLTAADENNIE</sequence>
<dbReference type="SUPFAM" id="SSF56112">
    <property type="entry name" value="Protein kinase-like (PK-like)"/>
    <property type="match status" value="1"/>
</dbReference>
<dbReference type="InterPro" id="IPR008266">
    <property type="entry name" value="Tyr_kinase_AS"/>
</dbReference>
<comment type="caution">
    <text evidence="3">The sequence shown here is derived from an EMBL/GenBank/DDBJ whole genome shotgun (WGS) entry which is preliminary data.</text>
</comment>
<feature type="binding site" evidence="1">
    <location>
        <position position="259"/>
    </location>
    <ligand>
        <name>ATP</name>
        <dbReference type="ChEBI" id="CHEBI:30616"/>
    </ligand>
</feature>
<evidence type="ECO:0000313" key="4">
    <source>
        <dbReference type="Proteomes" id="UP000789375"/>
    </source>
</evidence>
<name>A0A9N9NIA2_FUNMO</name>
<dbReference type="PROSITE" id="PS00107">
    <property type="entry name" value="PROTEIN_KINASE_ATP"/>
    <property type="match status" value="1"/>
</dbReference>
<gene>
    <name evidence="3" type="ORF">FMOSSE_LOCUS15747</name>
</gene>
<dbReference type="Gene3D" id="3.30.200.20">
    <property type="entry name" value="Phosphorylase Kinase, domain 1"/>
    <property type="match status" value="1"/>
</dbReference>
<feature type="non-terminal residue" evidence="3">
    <location>
        <position position="1"/>
    </location>
</feature>
<feature type="domain" description="Protein kinase" evidence="2">
    <location>
        <begin position="232"/>
        <end position="449"/>
    </location>
</feature>
<keyword evidence="1" id="KW-0067">ATP-binding</keyword>
<keyword evidence="1" id="KW-0547">Nucleotide-binding</keyword>
<dbReference type="GO" id="GO:0005524">
    <property type="term" value="F:ATP binding"/>
    <property type="evidence" value="ECO:0007669"/>
    <property type="project" value="UniProtKB-UniRule"/>
</dbReference>
<dbReference type="PANTHER" id="PTHR24347">
    <property type="entry name" value="SERINE/THREONINE-PROTEIN KINASE"/>
    <property type="match status" value="1"/>
</dbReference>
<evidence type="ECO:0000256" key="1">
    <source>
        <dbReference type="PROSITE-ProRule" id="PRU10141"/>
    </source>
</evidence>
<dbReference type="InterPro" id="IPR017441">
    <property type="entry name" value="Protein_kinase_ATP_BS"/>
</dbReference>
<feature type="non-terminal residue" evidence="3">
    <location>
        <position position="449"/>
    </location>
</feature>
<dbReference type="PROSITE" id="PS00109">
    <property type="entry name" value="PROTEIN_KINASE_TYR"/>
    <property type="match status" value="1"/>
</dbReference>
<dbReference type="Gene3D" id="1.10.510.10">
    <property type="entry name" value="Transferase(Phosphotransferase) domain 1"/>
    <property type="match status" value="1"/>
</dbReference>